<dbReference type="EMBL" id="QGKY02000089">
    <property type="protein sequence ID" value="KAF2614334.1"/>
    <property type="molecule type" value="Genomic_DNA"/>
</dbReference>
<name>A0A8S9M2S3_BRACR</name>
<evidence type="ECO:0000313" key="1">
    <source>
        <dbReference type="EMBL" id="KAF2614334.1"/>
    </source>
</evidence>
<proteinExistence type="predicted"/>
<comment type="caution">
    <text evidence="1">The sequence shown here is derived from an EMBL/GenBank/DDBJ whole genome shotgun (WGS) entry which is preliminary data.</text>
</comment>
<protein>
    <submittedName>
        <fullName evidence="1">Uncharacterized protein</fullName>
    </submittedName>
</protein>
<sequence>MRMGEDGRAMISATHTGGSTFHAMSQPSPDDTFIHKVLGRLASILPIFPLWVKSESDENHSPVSGSIYGDASLGCKPQSKLMNPITISNSVFS</sequence>
<accession>A0A8S9M2S3</accession>
<gene>
    <name evidence="1" type="ORF">F2Q70_00013069</name>
</gene>
<dbReference type="AlphaFoldDB" id="A0A8S9M2S3"/>
<reference evidence="1" key="1">
    <citation type="submission" date="2019-12" db="EMBL/GenBank/DDBJ databases">
        <title>Genome sequencing and annotation of Brassica cretica.</title>
        <authorList>
            <person name="Studholme D.J."/>
            <person name="Sarris P.F."/>
        </authorList>
    </citation>
    <scope>NUCLEOTIDE SEQUENCE</scope>
    <source>
        <strain evidence="1">PFS-102/07</strain>
        <tissue evidence="1">Leaf</tissue>
    </source>
</reference>
<organism evidence="1">
    <name type="scientific">Brassica cretica</name>
    <name type="common">Mustard</name>
    <dbReference type="NCBI Taxonomy" id="69181"/>
    <lineage>
        <taxon>Eukaryota</taxon>
        <taxon>Viridiplantae</taxon>
        <taxon>Streptophyta</taxon>
        <taxon>Embryophyta</taxon>
        <taxon>Tracheophyta</taxon>
        <taxon>Spermatophyta</taxon>
        <taxon>Magnoliopsida</taxon>
        <taxon>eudicotyledons</taxon>
        <taxon>Gunneridae</taxon>
        <taxon>Pentapetalae</taxon>
        <taxon>rosids</taxon>
        <taxon>malvids</taxon>
        <taxon>Brassicales</taxon>
        <taxon>Brassicaceae</taxon>
        <taxon>Brassiceae</taxon>
        <taxon>Brassica</taxon>
    </lineage>
</organism>